<protein>
    <submittedName>
        <fullName evidence="2">Uncharacterized protein</fullName>
    </submittedName>
</protein>
<evidence type="ECO:0000256" key="1">
    <source>
        <dbReference type="SAM" id="Phobius"/>
    </source>
</evidence>
<organism evidence="2 3">
    <name type="scientific">Capnocytophaga canimorsus</name>
    <dbReference type="NCBI Taxonomy" id="28188"/>
    <lineage>
        <taxon>Bacteria</taxon>
        <taxon>Pseudomonadati</taxon>
        <taxon>Bacteroidota</taxon>
        <taxon>Flavobacteriia</taxon>
        <taxon>Flavobacteriales</taxon>
        <taxon>Flavobacteriaceae</taxon>
        <taxon>Capnocytophaga</taxon>
    </lineage>
</organism>
<evidence type="ECO:0000313" key="2">
    <source>
        <dbReference type="EMBL" id="CEN32698.1"/>
    </source>
</evidence>
<proteinExistence type="predicted"/>
<keyword evidence="1" id="KW-0812">Transmembrane</keyword>
<reference evidence="2 3" key="1">
    <citation type="submission" date="2015-01" db="EMBL/GenBank/DDBJ databases">
        <authorList>
            <person name="Xiang T."/>
            <person name="Song Y."/>
            <person name="Huang L."/>
            <person name="Wang B."/>
            <person name="Wu P."/>
        </authorList>
    </citation>
    <scope>NUCLEOTIDE SEQUENCE [LARGE SCALE GENOMIC DNA]</scope>
    <source>
        <strain evidence="2 3">Cc12</strain>
    </source>
</reference>
<dbReference type="EMBL" id="CDOE01000001">
    <property type="protein sequence ID" value="CEN32698.1"/>
    <property type="molecule type" value="Genomic_DNA"/>
</dbReference>
<evidence type="ECO:0000313" key="3">
    <source>
        <dbReference type="Proteomes" id="UP000044026"/>
    </source>
</evidence>
<accession>A0A0B7H538</accession>
<keyword evidence="1" id="KW-0472">Membrane</keyword>
<name>A0A0B7H538_9FLAO</name>
<sequence>MLWPTELYRLLHQKHPHYLDISNGLQMYTKNLCYKFFKFLIKQRFLYSFQRKLFPIAVLHYSFGRLLSCFVLLILSKL</sequence>
<keyword evidence="1" id="KW-1133">Transmembrane helix</keyword>
<dbReference type="Proteomes" id="UP000044026">
    <property type="component" value="Unassembled WGS sequence"/>
</dbReference>
<dbReference type="AlphaFoldDB" id="A0A0B7H538"/>
<gene>
    <name evidence="2" type="ORF">CCAN12_10002</name>
</gene>
<feature type="transmembrane region" description="Helical" evidence="1">
    <location>
        <begin position="53"/>
        <end position="75"/>
    </location>
</feature>